<evidence type="ECO:0000256" key="3">
    <source>
        <dbReference type="ARBA" id="ARBA00022680"/>
    </source>
</evidence>
<keyword evidence="4" id="KW-0946">Virion</keyword>
<dbReference type="EMBL" id="KP265674">
    <property type="protein sequence ID" value="AJE29666.1"/>
    <property type="molecule type" value="Genomic_DNA"/>
</dbReference>
<evidence type="ECO:0000313" key="5">
    <source>
        <dbReference type="EMBL" id="AJE29666.1"/>
    </source>
</evidence>
<dbReference type="PRINTS" id="PR00235">
    <property type="entry name" value="HSVCAPSIDMCP"/>
</dbReference>
<dbReference type="GO" id="GO:0005198">
    <property type="term" value="F:structural molecule activity"/>
    <property type="evidence" value="ECO:0007669"/>
    <property type="project" value="InterPro"/>
</dbReference>
<evidence type="ECO:0000256" key="1">
    <source>
        <dbReference type="ARBA" id="ARBA00022561"/>
    </source>
</evidence>
<keyword evidence="6" id="KW-1185">Reference proteome</keyword>
<dbReference type="HAMAP" id="MF_04016">
    <property type="entry name" value="HSV_MCP"/>
    <property type="match status" value="1"/>
</dbReference>
<dbReference type="Pfam" id="PF03122">
    <property type="entry name" value="Herpes_MCP"/>
    <property type="match status" value="1"/>
</dbReference>
<dbReference type="KEGG" id="vg:65099556"/>
<keyword evidence="3" id="KW-1147">T=16 icosahedral capsid protein</keyword>
<protein>
    <submittedName>
        <fullName evidence="5">ORF25</fullName>
    </submittedName>
</protein>
<dbReference type="InterPro" id="IPR000912">
    <property type="entry name" value="Herpes_MCP"/>
</dbReference>
<evidence type="ECO:0000313" key="6">
    <source>
        <dbReference type="Proteomes" id="UP000297089"/>
    </source>
</evidence>
<organism evidence="5 6">
    <name type="scientific">macacine gammaherpesvirus 12</name>
    <dbReference type="NCBI Taxonomy" id="2560571"/>
    <lineage>
        <taxon>Viruses</taxon>
        <taxon>Duplodnaviria</taxon>
        <taxon>Heunggongvirae</taxon>
        <taxon>Peploviricota</taxon>
        <taxon>Herviviricetes</taxon>
        <taxon>Herpesvirales</taxon>
        <taxon>Orthoherpesviridae</taxon>
        <taxon>Gammaherpesvirinae</taxon>
        <taxon>Rhadinovirus</taxon>
        <taxon>Rhadinovirus macacinegamma12</taxon>
    </lineage>
</organism>
<sequence>MEAALEVRPFPYMATDANLLRQMRESAASGLFKSFQLLLGKDAREGGVQFEGLLGVYTNVIQFVKFLETSLAVACVNTEFKDLKRMTDGKIQFKVSIPTIAYGDGRRPTKQKQYIIMKACNKHHIGAEIELSTDDIELLFIDRETPLDYTEYAGAVKTITASLQFGVDALERGLVDTVLNVKLRSAPPMFILKTLSDPVYTERGLKKAVKSDMVSMFKGYLMDNSFFLDKSDVAVKGKQYVLSVLSDMVGAVCHETVFKGTNTYLSASGEPIAGVLETTENVMRKLLNMLGQVDGGMSGPASYANYVVRGENLVTAVTYGRVMRTFDQFMKRIVDRPNAQPDVDEDRDAVANGQDTLAKTSISAAIIQIGDKLVALESLQRMYNETQFPFPLNRRMHYTYFFPIGLHMPRPQYSTSATIKGAEHPAEQSVETWVVNKNNVLLSFNYQNALKSICHPRMHNPGPCGQALGQAFPDPGHVHRYGQRSEHPPNMNLYGLVYNYYQGKNAAHVPDVALKATMTTDELLHPTSHETLRLEVHPMFDFFTHQQPGAQVMYRATHRNMVGNIPQPLAPNEFQNSRGLQFDRAASVAHVLDQATMEIIQDTAFDTSYPLLCYVIECLVHGQEDKFLINAPLIALTIETYWNNSGKLAFINSFPMLRFICVHLGNGSISKDVYAHYRKVFGELVVLQQALSKIAGHEIVGRRPVSELVNCLQDPNLLPPFAYNDVFTNLLRQSSRHPMVLIGDEGYETENDRDTYINVRGKMEDLVGDMVNIYETRNNADHDGRHVLDVGPFNENEQHMAVLEKIFYYVILPVCSNGHVCGMGVDFENVALALTYNGPVFADVVNTDDEILDHLENGTLREMLEASDIHPTVEMIRTLCTSFLTCPFVTQASRVVTQRDPAQLLATHDDGRYVSQTVLVNGFAAFAIADRSRDVAETMFYPVPFTKLYSDPLVAATLHPLVANYVTRLPAQRVPVAFNVPPALMAEYEEWHKSPMLAYVNSCPVTPASLTTMVSMHMKLSAPGFICHAKHKIHPGFAMTAVRTDEVLAENLLFSARASTSMFMGQPSVMRREVRADAVTFEVNHELASLDMALGYSSTITPAHVAAITSDMGVHCQDLFLMFPGDSYQDRTVNDYIKQKAGCQRVGGPGQIREPVAYVAGVPHSDNLPGLSHGQLATCEIVLTPVTADVTYFQTPNSPRGRASCVISCDAYSNESAERLLFDHSIPDSAYEYRATVNPWASQQGSLGDVLYNATSRQVAVPGMYSPCRQFFHKDAILRNNRGLNTLVTEYAARLTGTPATSTTDLQYVVVNGTDVFLEQPCQFLQEAFPTLAASHRALIDEYMSNKLTHAPVHMGHYMIEEVAPMKRLLKIGNKVAY</sequence>
<dbReference type="InterPro" id="IPR023233">
    <property type="entry name" value="Herpes_MCP_upper_sf"/>
</dbReference>
<proteinExistence type="inferred from homology"/>
<keyword evidence="1" id="KW-0167">Capsid protein</keyword>
<accession>A0A0B5D3J3</accession>
<dbReference type="Proteomes" id="UP000297089">
    <property type="component" value="Segment"/>
</dbReference>
<evidence type="ECO:0000256" key="4">
    <source>
        <dbReference type="ARBA" id="ARBA00022844"/>
    </source>
</evidence>
<evidence type="ECO:0000256" key="2">
    <source>
        <dbReference type="ARBA" id="ARBA00022562"/>
    </source>
</evidence>
<dbReference type="SUPFAM" id="SSF103417">
    <property type="entry name" value="Major capsid protein VP5"/>
    <property type="match status" value="1"/>
</dbReference>
<gene>
    <name evidence="5" type="primary">ORF25</name>
</gene>
<keyword evidence="2" id="KW-1048">Host nucleus</keyword>
<dbReference type="GO" id="GO:0039622">
    <property type="term" value="C:T=16 icosahedral viral capsid"/>
    <property type="evidence" value="ECO:0007669"/>
    <property type="project" value="UniProtKB-KW"/>
</dbReference>
<name>A0A0B5D3J3_9GAMA</name>
<reference evidence="5 6" key="1">
    <citation type="submission" date="2018-02" db="EMBL/GenBank/DDBJ databases">
        <title>Complete genome sequence of MneRV2, the pig-tailed macaque RV2 rhadinovirus, and evolutionary relationship with rhesus macaque RRV and human herpesvirus 8/KSHV.</title>
        <authorList>
            <person name="Rose T.M."/>
            <person name="Bruce A.G."/>
        </authorList>
    </citation>
    <scope>NUCLEOTIDE SEQUENCE [LARGE SCALE GENOMIC DNA]</scope>
    <source>
        <strain evidence="5 6">J97167</strain>
    </source>
</reference>